<dbReference type="EMBL" id="JBBKAM010000002">
    <property type="protein sequence ID" value="MEJ8643508.1"/>
    <property type="molecule type" value="Genomic_DNA"/>
</dbReference>
<name>A0ABU8U8M3_9ACTN</name>
<protein>
    <submittedName>
        <fullName evidence="2">Uncharacterized protein</fullName>
    </submittedName>
</protein>
<proteinExistence type="predicted"/>
<evidence type="ECO:0000313" key="2">
    <source>
        <dbReference type="EMBL" id="MEJ8643508.1"/>
    </source>
</evidence>
<organism evidence="2 3">
    <name type="scientific">Streptomyces caledonius</name>
    <dbReference type="NCBI Taxonomy" id="3134107"/>
    <lineage>
        <taxon>Bacteria</taxon>
        <taxon>Bacillati</taxon>
        <taxon>Actinomycetota</taxon>
        <taxon>Actinomycetes</taxon>
        <taxon>Kitasatosporales</taxon>
        <taxon>Streptomycetaceae</taxon>
        <taxon>Streptomyces</taxon>
    </lineage>
</organism>
<evidence type="ECO:0000256" key="1">
    <source>
        <dbReference type="SAM" id="MobiDB-lite"/>
    </source>
</evidence>
<keyword evidence="3" id="KW-1185">Reference proteome</keyword>
<reference evidence="2 3" key="1">
    <citation type="submission" date="2024-03" db="EMBL/GenBank/DDBJ databases">
        <title>Novel Streptomyces species of biotechnological and ecological value are a feature of Machair soil.</title>
        <authorList>
            <person name="Prole J.R."/>
            <person name="Goodfellow M."/>
            <person name="Allenby N."/>
            <person name="Ward A.C."/>
        </authorList>
    </citation>
    <scope>NUCLEOTIDE SEQUENCE [LARGE SCALE GENOMIC DNA]</scope>
    <source>
        <strain evidence="2 3">MS1.HAVA.3</strain>
    </source>
</reference>
<comment type="caution">
    <text evidence="2">The sequence shown here is derived from an EMBL/GenBank/DDBJ whole genome shotgun (WGS) entry which is preliminary data.</text>
</comment>
<sequence length="94" mass="9894">MNSGAREVGADALLEAQEPRGTASTSHTPLALIRKTCPAARIAPASTASTTGLPRRAPTRVAVSRSGDRCTWWRAIGRRPSARIESSAAATVPW</sequence>
<gene>
    <name evidence="2" type="ORF">WKI68_23220</name>
</gene>
<feature type="region of interest" description="Disordered" evidence="1">
    <location>
        <begin position="1"/>
        <end position="30"/>
    </location>
</feature>
<evidence type="ECO:0000313" key="3">
    <source>
        <dbReference type="Proteomes" id="UP001382904"/>
    </source>
</evidence>
<accession>A0ABU8U8M3</accession>
<feature type="region of interest" description="Disordered" evidence="1">
    <location>
        <begin position="43"/>
        <end position="64"/>
    </location>
</feature>
<dbReference type="Proteomes" id="UP001382904">
    <property type="component" value="Unassembled WGS sequence"/>
</dbReference>